<dbReference type="Pfam" id="PF13889">
    <property type="entry name" value="Chromosome_seg"/>
    <property type="match status" value="1"/>
</dbReference>
<feature type="compositionally biased region" description="Basic and acidic residues" evidence="1">
    <location>
        <begin position="155"/>
        <end position="174"/>
    </location>
</feature>
<feature type="domain" description="Atos-like conserved" evidence="2">
    <location>
        <begin position="369"/>
        <end position="443"/>
    </location>
</feature>
<feature type="region of interest" description="Disordered" evidence="1">
    <location>
        <begin position="119"/>
        <end position="174"/>
    </location>
</feature>
<feature type="compositionally biased region" description="Basic residues" evidence="1">
    <location>
        <begin position="485"/>
        <end position="495"/>
    </location>
</feature>
<sequence>MPIFQDPDFDARTAWLVEPGSDEDEDDDEDDEEEEEEEEDDDDDDDAAPTRRLPGTTTLKGNALWDIEMDDTSTVNCEMENYSPTKVQQTSDRGELIECIKRGETPAWVPNRSLGEYVTGNGCSSPSWVPGLQRKETNEETRSPDDQQPLASASEIERPRSALHSGDFREGSPHATDLEQSHAIFFSPSDHPVFNQFGSSPTTPWYNPSFPAPFRIEKDAVSPLEPNVGPFSRSHAPWSGSFASSYVLKPPTSPLVYQANNTDLDFSPMKDRMDVSPTVSKNATRRRTLPPETFRQLQTSPPIPYNGINFSRPYPPGRRDESFPYRAHQSRRSLTSSYSLQLASSPQSPYRSRRTSFAADMSPLLHAPMVGSYEESILRGRMSTTPSKPLDFTAQIGVLGKGNCKPNLRCPPHVTIPFPAVFYSYPSSGSDRSIADDSPSPYVGMIDLENSLPSDASHDGRRRRRHTSSPTTDQVEHSSGEYRHHPAKSGRKNERRGREKRSARPESLKTPPGGCYRIPQQGQLQIVIKNPNKTAVKLFLVPYDLGDMEPGTKTFIRQRCHSTGPIIDMPLTAKQNLMGTDPSADVLTDPIDKPILRYLIHVNICSPSKGRFYLYSSIRVVFANRVPDGKEKLRNEIQHPDPRYSPYKPAREIPFSPASARSVVEKALRRRSLGMGLAGGQMMADGITRLPSPYLRPVPLQLSTSSNEQTPVSGDDVYRERGYPWLWKPSQSSFDSFDVSRLDTSRRSSSPCINSPESNTELYQKLSKGDVGYGGYPFGLLSGGSEVGESLLAKRLRGLDVKIQRAP</sequence>
<dbReference type="OrthoDB" id="8625101at2759"/>
<dbReference type="Pfam" id="PF13915">
    <property type="entry name" value="DUF4210"/>
    <property type="match status" value="1"/>
</dbReference>
<evidence type="ECO:0000313" key="3">
    <source>
        <dbReference type="EMBL" id="OXV07412.1"/>
    </source>
</evidence>
<reference evidence="3 4" key="1">
    <citation type="journal article" date="2015" name="Environ. Microbiol.">
        <title>Metagenome sequence of Elaphomyces granulatus from sporocarp tissue reveals Ascomycota ectomycorrhizal fingerprints of genome expansion and a Proteobacteria-rich microbiome.</title>
        <authorList>
            <person name="Quandt C.A."/>
            <person name="Kohler A."/>
            <person name="Hesse C.N."/>
            <person name="Sharpton T.J."/>
            <person name="Martin F."/>
            <person name="Spatafora J.W."/>
        </authorList>
    </citation>
    <scope>NUCLEOTIDE SEQUENCE [LARGE SCALE GENOMIC DNA]</scope>
    <source>
        <strain evidence="3 4">OSC145934</strain>
    </source>
</reference>
<proteinExistence type="predicted"/>
<dbReference type="InterPro" id="IPR051506">
    <property type="entry name" value="ATOS_Transcription_Regulators"/>
</dbReference>
<feature type="region of interest" description="Disordered" evidence="1">
    <location>
        <begin position="268"/>
        <end position="353"/>
    </location>
</feature>
<dbReference type="InterPro" id="IPR033473">
    <property type="entry name" value="Atos-like_C"/>
</dbReference>
<comment type="caution">
    <text evidence="3">The sequence shown here is derived from an EMBL/GenBank/DDBJ whole genome shotgun (WGS) entry which is preliminary data.</text>
</comment>
<dbReference type="PANTHER" id="PTHR13199">
    <property type="entry name" value="GH03947P"/>
    <property type="match status" value="1"/>
</dbReference>
<feature type="compositionally biased region" description="Acidic residues" evidence="1">
    <location>
        <begin position="20"/>
        <end position="47"/>
    </location>
</feature>
<dbReference type="InterPro" id="IPR025261">
    <property type="entry name" value="Atos-like_cons_dom"/>
</dbReference>
<feature type="region of interest" description="Disordered" evidence="1">
    <location>
        <begin position="1"/>
        <end position="65"/>
    </location>
</feature>
<feature type="compositionally biased region" description="Basic and acidic residues" evidence="1">
    <location>
        <begin position="474"/>
        <end position="484"/>
    </location>
</feature>
<evidence type="ECO:0000256" key="1">
    <source>
        <dbReference type="SAM" id="MobiDB-lite"/>
    </source>
</evidence>
<name>A0A232LTG1_9EURO</name>
<feature type="compositionally biased region" description="Basic and acidic residues" evidence="1">
    <location>
        <begin position="133"/>
        <end position="145"/>
    </location>
</feature>
<feature type="region of interest" description="Disordered" evidence="1">
    <location>
        <begin position="429"/>
        <end position="517"/>
    </location>
</feature>
<gene>
    <name evidence="3" type="ORF">Egran_04821</name>
</gene>
<keyword evidence="4" id="KW-1185">Reference proteome</keyword>
<dbReference type="AlphaFoldDB" id="A0A232LTG1"/>
<dbReference type="Proteomes" id="UP000243515">
    <property type="component" value="Unassembled WGS sequence"/>
</dbReference>
<dbReference type="EMBL" id="NPHW01004877">
    <property type="protein sequence ID" value="OXV07412.1"/>
    <property type="molecule type" value="Genomic_DNA"/>
</dbReference>
<evidence type="ECO:0000313" key="4">
    <source>
        <dbReference type="Proteomes" id="UP000243515"/>
    </source>
</evidence>
<organism evidence="3 4">
    <name type="scientific">Elaphomyces granulatus</name>
    <dbReference type="NCBI Taxonomy" id="519963"/>
    <lineage>
        <taxon>Eukaryota</taxon>
        <taxon>Fungi</taxon>
        <taxon>Dikarya</taxon>
        <taxon>Ascomycota</taxon>
        <taxon>Pezizomycotina</taxon>
        <taxon>Eurotiomycetes</taxon>
        <taxon>Eurotiomycetidae</taxon>
        <taxon>Eurotiales</taxon>
        <taxon>Elaphomycetaceae</taxon>
        <taxon>Elaphomyces</taxon>
    </lineage>
</organism>
<feature type="compositionally biased region" description="Basic and acidic residues" evidence="1">
    <location>
        <begin position="496"/>
        <end position="507"/>
    </location>
</feature>
<protein>
    <recommendedName>
        <fullName evidence="2">Atos-like conserved domain-containing protein</fullName>
    </recommendedName>
</protein>
<feature type="compositionally biased region" description="Polar residues" evidence="1">
    <location>
        <begin position="332"/>
        <end position="350"/>
    </location>
</feature>
<dbReference type="SMART" id="SM01177">
    <property type="entry name" value="DUF4210"/>
    <property type="match status" value="1"/>
</dbReference>
<evidence type="ECO:0000259" key="2">
    <source>
        <dbReference type="SMART" id="SM01177"/>
    </source>
</evidence>
<accession>A0A232LTG1</accession>
<dbReference type="PANTHER" id="PTHR13199:SF11">
    <property type="entry name" value="PROTEIN ATOSSA"/>
    <property type="match status" value="1"/>
</dbReference>